<keyword evidence="1" id="KW-0472">Membrane</keyword>
<accession>A0ABX1DGA1</accession>
<feature type="transmembrane region" description="Helical" evidence="1">
    <location>
        <begin position="54"/>
        <end position="75"/>
    </location>
</feature>
<feature type="non-terminal residue" evidence="2">
    <location>
        <position position="1"/>
    </location>
</feature>
<evidence type="ECO:0000313" key="3">
    <source>
        <dbReference type="Proteomes" id="UP000760545"/>
    </source>
</evidence>
<reference evidence="2 3" key="1">
    <citation type="submission" date="2020-03" db="EMBL/GenBank/DDBJ databases">
        <title>Tamlana sp. nov, isolated from XXX.</title>
        <authorList>
            <person name="Cao W.R."/>
        </authorList>
    </citation>
    <scope>NUCLEOTIDE SEQUENCE [LARGE SCALE GENOMIC DNA]</scope>
    <source>
        <strain evidence="2 3">HST1-43</strain>
    </source>
</reference>
<evidence type="ECO:0000256" key="1">
    <source>
        <dbReference type="SAM" id="Phobius"/>
    </source>
</evidence>
<feature type="transmembrane region" description="Helical" evidence="1">
    <location>
        <begin position="81"/>
        <end position="100"/>
    </location>
</feature>
<name>A0ABX1DGA1_9FLAO</name>
<keyword evidence="1" id="KW-0812">Transmembrane</keyword>
<evidence type="ECO:0000313" key="2">
    <source>
        <dbReference type="EMBL" id="NJX17334.1"/>
    </source>
</evidence>
<gene>
    <name evidence="2" type="ORF">HC176_17830</name>
</gene>
<feature type="non-terminal residue" evidence="2">
    <location>
        <position position="118"/>
    </location>
</feature>
<sequence>VSIAIILVIISFKYIIRDESVIAKLFVFAGYTYGPLLGLYSFGLFTKMQVRDKLVPLVAILSPILTYIISVNSLNWFGFEFGFFVLILNGLLTYLGLILLRRKKDKGTGDIDLNTSFS</sequence>
<keyword evidence="1" id="KW-1133">Transmembrane helix</keyword>
<organism evidence="2 3">
    <name type="scientific">Tamlana crocina</name>
    <dbReference type="NCBI Taxonomy" id="393006"/>
    <lineage>
        <taxon>Bacteria</taxon>
        <taxon>Pseudomonadati</taxon>
        <taxon>Bacteroidota</taxon>
        <taxon>Flavobacteriia</taxon>
        <taxon>Flavobacteriales</taxon>
        <taxon>Flavobacteriaceae</taxon>
        <taxon>Tamlana</taxon>
    </lineage>
</organism>
<protein>
    <submittedName>
        <fullName evidence="2">Sodium:solute symporter</fullName>
    </submittedName>
</protein>
<keyword evidence="3" id="KW-1185">Reference proteome</keyword>
<feature type="transmembrane region" description="Helical" evidence="1">
    <location>
        <begin position="21"/>
        <end position="42"/>
    </location>
</feature>
<proteinExistence type="predicted"/>
<comment type="caution">
    <text evidence="2">The sequence shown here is derived from an EMBL/GenBank/DDBJ whole genome shotgun (WGS) entry which is preliminary data.</text>
</comment>
<dbReference type="Proteomes" id="UP000760545">
    <property type="component" value="Unassembled WGS sequence"/>
</dbReference>
<dbReference type="EMBL" id="JAAVJS010000511">
    <property type="protein sequence ID" value="NJX17334.1"/>
    <property type="molecule type" value="Genomic_DNA"/>
</dbReference>